<dbReference type="EMBL" id="CP039126">
    <property type="protein sequence ID" value="QMW77632.1"/>
    <property type="molecule type" value="Genomic_DNA"/>
</dbReference>
<reference evidence="2 3" key="1">
    <citation type="submission" date="2019-04" db="EMBL/GenBank/DDBJ databases">
        <authorList>
            <person name="Schori C."/>
            <person name="Ahrens C."/>
        </authorList>
    </citation>
    <scope>NUCLEOTIDE SEQUENCE [LARGE SCALE GENOMIC DNA]</scope>
    <source>
        <strain evidence="2 3">DSM 2950</strain>
    </source>
</reference>
<dbReference type="GeneID" id="75055689"/>
<sequence length="150" mass="15943">MFEVTINIPGLKELAEAIMGISAGKNGAPIQGAAQPQQLPVQQAMPPIQQVPAQVQQTTPPVQQVPAQQITPPVQQTPTQQPPVQQSVPTTTPSYTLDDLARAAMTLMDTGRQAELQALLVAFGVNSLPELQPEKYGAFATALREKGAQI</sequence>
<evidence type="ECO:0000256" key="1">
    <source>
        <dbReference type="SAM" id="MobiDB-lite"/>
    </source>
</evidence>
<protein>
    <submittedName>
        <fullName evidence="2">Uncharacterized protein</fullName>
    </submittedName>
</protein>
<evidence type="ECO:0000313" key="2">
    <source>
        <dbReference type="EMBL" id="QMW77632.1"/>
    </source>
</evidence>
<dbReference type="Proteomes" id="UP000515789">
    <property type="component" value="Chromosome"/>
</dbReference>
<name>A0A7G5MSN9_9FIRM</name>
<feature type="region of interest" description="Disordered" evidence="1">
    <location>
        <begin position="68"/>
        <end position="92"/>
    </location>
</feature>
<organism evidence="2 3">
    <name type="scientific">Blautia producta</name>
    <dbReference type="NCBI Taxonomy" id="33035"/>
    <lineage>
        <taxon>Bacteria</taxon>
        <taxon>Bacillati</taxon>
        <taxon>Bacillota</taxon>
        <taxon>Clostridia</taxon>
        <taxon>Lachnospirales</taxon>
        <taxon>Lachnospiraceae</taxon>
        <taxon>Blautia</taxon>
    </lineage>
</organism>
<evidence type="ECO:0000313" key="3">
    <source>
        <dbReference type="Proteomes" id="UP000515789"/>
    </source>
</evidence>
<gene>
    <name evidence="2" type="ORF">E5259_08525</name>
</gene>
<dbReference type="AlphaFoldDB" id="A0A7G5MSN9"/>
<dbReference type="RefSeq" id="WP_018598256.1">
    <property type="nucleotide sequence ID" value="NZ_AP031439.1"/>
</dbReference>
<accession>A0A7G5MSN9</accession>
<proteinExistence type="predicted"/>